<dbReference type="PROSITE" id="PS00216">
    <property type="entry name" value="SUGAR_TRANSPORT_1"/>
    <property type="match status" value="1"/>
</dbReference>
<feature type="domain" description="Major facilitator superfamily (MFS) profile" evidence="7">
    <location>
        <begin position="1"/>
        <end position="170"/>
    </location>
</feature>
<evidence type="ECO:0000256" key="6">
    <source>
        <dbReference type="SAM" id="Phobius"/>
    </source>
</evidence>
<dbReference type="InterPro" id="IPR005829">
    <property type="entry name" value="Sugar_transporter_CS"/>
</dbReference>
<evidence type="ECO:0000256" key="5">
    <source>
        <dbReference type="ARBA" id="ARBA00023136"/>
    </source>
</evidence>
<sequence length="231" mass="25599">MSYYLPFVLMNSVGLSDSMARLLTACNATSYFIFSCAAAAVVEKVGRRGLMMMSGSGQLISFLVITILLALAEKDKIYATASVAFFFLFHIAFGMGMLGVPWLYPTEINSLPMRTKGAAVSTATNWITNFAIVEITPIGIQSIGWKFWIVWTVLNAVFLPVIYFLYPETANRTLEDMDAYYRSNPPLIVAGDPDAICTKRPAQYIYHEDEEIQRNVKVAVSGNAGYAEHVD</sequence>
<keyword evidence="3 6" id="KW-0812">Transmembrane</keyword>
<keyword evidence="5 6" id="KW-0472">Membrane</keyword>
<evidence type="ECO:0000259" key="7">
    <source>
        <dbReference type="PROSITE" id="PS50850"/>
    </source>
</evidence>
<dbReference type="GO" id="GO:0005351">
    <property type="term" value="F:carbohydrate:proton symporter activity"/>
    <property type="evidence" value="ECO:0007669"/>
    <property type="project" value="TreeGrafter"/>
</dbReference>
<feature type="transmembrane region" description="Helical" evidence="6">
    <location>
        <begin position="77"/>
        <end position="104"/>
    </location>
</feature>
<comment type="similarity">
    <text evidence="2">Belongs to the major facilitator superfamily. Sugar transporter (TC 2.A.1.1) family.</text>
</comment>
<protein>
    <recommendedName>
        <fullName evidence="7">Major facilitator superfamily (MFS) profile domain-containing protein</fullName>
    </recommendedName>
</protein>
<reference evidence="9" key="1">
    <citation type="journal article" date="2017" name="Nat. Microbiol.">
        <title>Global analysis of biosynthetic gene clusters reveals vast potential of secondary metabolite production in Penicillium species.</title>
        <authorList>
            <person name="Nielsen J.C."/>
            <person name="Grijseels S."/>
            <person name="Prigent S."/>
            <person name="Ji B."/>
            <person name="Dainat J."/>
            <person name="Nielsen K.F."/>
            <person name="Frisvad J.C."/>
            <person name="Workman M."/>
            <person name="Nielsen J."/>
        </authorList>
    </citation>
    <scope>NUCLEOTIDE SEQUENCE [LARGE SCALE GENOMIC DNA]</scope>
    <source>
        <strain evidence="9">IBT 24891</strain>
    </source>
</reference>
<name>A0A1V6U0I5_9EURO</name>
<dbReference type="InterPro" id="IPR020846">
    <property type="entry name" value="MFS_dom"/>
</dbReference>
<evidence type="ECO:0000256" key="1">
    <source>
        <dbReference type="ARBA" id="ARBA00004141"/>
    </source>
</evidence>
<dbReference type="Pfam" id="PF00083">
    <property type="entry name" value="Sugar_tr"/>
    <property type="match status" value="1"/>
</dbReference>
<dbReference type="PANTHER" id="PTHR48022">
    <property type="entry name" value="PLASTIDIC GLUCOSE TRANSPORTER 4"/>
    <property type="match status" value="1"/>
</dbReference>
<evidence type="ECO:0000313" key="8">
    <source>
        <dbReference type="EMBL" id="OQE32021.1"/>
    </source>
</evidence>
<dbReference type="Gene3D" id="1.20.1250.20">
    <property type="entry name" value="MFS general substrate transporter like domains"/>
    <property type="match status" value="1"/>
</dbReference>
<keyword evidence="9" id="KW-1185">Reference proteome</keyword>
<evidence type="ECO:0000256" key="3">
    <source>
        <dbReference type="ARBA" id="ARBA00022692"/>
    </source>
</evidence>
<dbReference type="PANTHER" id="PTHR48022:SF26">
    <property type="entry name" value="MAJOR FACILITATOR SUPERFAMILY (MFS) PROFILE DOMAIN-CONTAINING PROTEIN-RELATED"/>
    <property type="match status" value="1"/>
</dbReference>
<accession>A0A1V6U0I5</accession>
<dbReference type="OrthoDB" id="4328907at2759"/>
<dbReference type="InterPro" id="IPR050360">
    <property type="entry name" value="MFS_Sugar_Transporters"/>
</dbReference>
<evidence type="ECO:0000256" key="2">
    <source>
        <dbReference type="ARBA" id="ARBA00010992"/>
    </source>
</evidence>
<keyword evidence="4 6" id="KW-1133">Transmembrane helix</keyword>
<comment type="caution">
    <text evidence="8">The sequence shown here is derived from an EMBL/GenBank/DDBJ whole genome shotgun (WGS) entry which is preliminary data.</text>
</comment>
<dbReference type="EMBL" id="MLKD01000001">
    <property type="protein sequence ID" value="OQE32021.1"/>
    <property type="molecule type" value="Genomic_DNA"/>
</dbReference>
<evidence type="ECO:0000256" key="4">
    <source>
        <dbReference type="ARBA" id="ARBA00022989"/>
    </source>
</evidence>
<gene>
    <name evidence="8" type="ORF">PENSTE_c001G09982</name>
</gene>
<dbReference type="AlphaFoldDB" id="A0A1V6U0I5"/>
<dbReference type="InterPro" id="IPR005828">
    <property type="entry name" value="MFS_sugar_transport-like"/>
</dbReference>
<dbReference type="Proteomes" id="UP000191285">
    <property type="component" value="Unassembled WGS sequence"/>
</dbReference>
<dbReference type="PROSITE" id="PS50850">
    <property type="entry name" value="MFS"/>
    <property type="match status" value="1"/>
</dbReference>
<evidence type="ECO:0000313" key="9">
    <source>
        <dbReference type="Proteomes" id="UP000191285"/>
    </source>
</evidence>
<feature type="transmembrane region" description="Helical" evidence="6">
    <location>
        <begin position="147"/>
        <end position="166"/>
    </location>
</feature>
<dbReference type="GO" id="GO:0016020">
    <property type="term" value="C:membrane"/>
    <property type="evidence" value="ECO:0007669"/>
    <property type="project" value="UniProtKB-SubCell"/>
</dbReference>
<organism evidence="8 9">
    <name type="scientific">Penicillium steckii</name>
    <dbReference type="NCBI Taxonomy" id="303698"/>
    <lineage>
        <taxon>Eukaryota</taxon>
        <taxon>Fungi</taxon>
        <taxon>Dikarya</taxon>
        <taxon>Ascomycota</taxon>
        <taxon>Pezizomycotina</taxon>
        <taxon>Eurotiomycetes</taxon>
        <taxon>Eurotiomycetidae</taxon>
        <taxon>Eurotiales</taxon>
        <taxon>Aspergillaceae</taxon>
        <taxon>Penicillium</taxon>
    </lineage>
</organism>
<proteinExistence type="inferred from homology"/>
<dbReference type="InterPro" id="IPR036259">
    <property type="entry name" value="MFS_trans_sf"/>
</dbReference>
<comment type="subcellular location">
    <subcellularLocation>
        <location evidence="1">Membrane</location>
        <topology evidence="1">Multi-pass membrane protein</topology>
    </subcellularLocation>
</comment>
<dbReference type="SUPFAM" id="SSF103473">
    <property type="entry name" value="MFS general substrate transporter"/>
    <property type="match status" value="1"/>
</dbReference>
<feature type="transmembrane region" description="Helical" evidence="6">
    <location>
        <begin position="20"/>
        <end position="42"/>
    </location>
</feature>
<feature type="transmembrane region" description="Helical" evidence="6">
    <location>
        <begin position="49"/>
        <end position="71"/>
    </location>
</feature>